<feature type="compositionally biased region" description="Polar residues" evidence="1">
    <location>
        <begin position="558"/>
        <end position="572"/>
    </location>
</feature>
<dbReference type="EMBL" id="LJIJ01000294">
    <property type="protein sequence ID" value="ODM99209.1"/>
    <property type="molecule type" value="Genomic_DNA"/>
</dbReference>
<protein>
    <submittedName>
        <fullName evidence="2">Uncharacterized protein</fullName>
    </submittedName>
</protein>
<feature type="compositionally biased region" description="Basic residues" evidence="1">
    <location>
        <begin position="665"/>
        <end position="675"/>
    </location>
</feature>
<feature type="compositionally biased region" description="Polar residues" evidence="1">
    <location>
        <begin position="807"/>
        <end position="818"/>
    </location>
</feature>
<feature type="compositionally biased region" description="Basic and acidic residues" evidence="1">
    <location>
        <begin position="652"/>
        <end position="664"/>
    </location>
</feature>
<comment type="caution">
    <text evidence="2">The sequence shown here is derived from an EMBL/GenBank/DDBJ whole genome shotgun (WGS) entry which is preliminary data.</text>
</comment>
<proteinExistence type="predicted"/>
<feature type="compositionally biased region" description="Polar residues" evidence="1">
    <location>
        <begin position="698"/>
        <end position="717"/>
    </location>
</feature>
<dbReference type="AlphaFoldDB" id="A0A1D2N1R1"/>
<name>A0A1D2N1R1_ORCCI</name>
<feature type="compositionally biased region" description="Polar residues" evidence="1">
    <location>
        <begin position="744"/>
        <end position="759"/>
    </location>
</feature>
<feature type="region of interest" description="Disordered" evidence="1">
    <location>
        <begin position="112"/>
        <end position="146"/>
    </location>
</feature>
<feature type="region of interest" description="Disordered" evidence="1">
    <location>
        <begin position="550"/>
        <end position="572"/>
    </location>
</feature>
<gene>
    <name evidence="2" type="ORF">Ocin01_07473</name>
</gene>
<evidence type="ECO:0000313" key="2">
    <source>
        <dbReference type="EMBL" id="ODM99209.1"/>
    </source>
</evidence>
<feature type="compositionally biased region" description="Polar residues" evidence="1">
    <location>
        <begin position="1"/>
        <end position="32"/>
    </location>
</feature>
<accession>A0A1D2N1R1</accession>
<evidence type="ECO:0000256" key="1">
    <source>
        <dbReference type="SAM" id="MobiDB-lite"/>
    </source>
</evidence>
<sequence>MGGQNQPNRGIASISTGGSGNCNIPNSTNRPVQIQVMPSSNGGSIGIPSKPYNSSHTHSVGATGNPQLYFSNTSTPPLQGYVVQLQSSGESVPIPVFVPPVTTMRLNNAATTSNMSQQPNVVTNPRQQYQQQGGSVRLSGSSGAVPQGEHVKVPTTGTSHLLNSQNQGSRQDSEQLISQLAIIQAYTPQGQVRPGSQTRPYQTGFNPHVLHQANNPTTQLNSQQLVRFQLYNVGQLLRAHSHQVRPENLRTMPTQGTVNRIHSTASFSDQQRNTVRHPEGSFYGVANRFTGSYKTNELSSLNQQIQNQQMLHSNSFANAQALQSSSQQNLYSITSGVGIQQMNPGNNQRIMRPQTPSVIRRITNDQHQISPVMINSMNARSSNQPIISAMKILPSQQLNAVGGPVNFHQQVASQKRMQRIINIQRTPDGIRLQTLNSGMQPLMKVGTTHDPNVQPKQLNLPPTAPTSNSGTQMGVYSTSLQQVFSQVPSLPNNRAPVEFARQVQNLNNQTCQQLQLPSSAYTRSQIQPQVYNSNPTAAALPNQQLASSLLNQSQTSQYDCNSPPSNANLQDTVSQLPSPEVIDISSPISKCCKSAAEELVQQSVPAATFYKPCIFRKTLPVGSSNKPQHATKTKTRERKQLVTASGPTTLDLPKKEKSNTDLPKKAKSVRQRKQPLKIPKADAGATPNKIVRPITPIVSPNNLPQTPPSIASTSTTVAAEKKKPNAKKSRKGVVGPSPKHVPATDTNDSSESLVNLTTPKSRKRSAKSLNHDVIIVRESNQLSIKKNVSTTCAAPNPKRRKKAPSDAVTSEDSSNADWNTSFDQAVNRLILAVLGKL</sequence>
<reference evidence="2 3" key="1">
    <citation type="journal article" date="2016" name="Genome Biol. Evol.">
        <title>Gene Family Evolution Reflects Adaptation to Soil Environmental Stressors in the Genome of the Collembolan Orchesella cincta.</title>
        <authorList>
            <person name="Faddeeva-Vakhrusheva A."/>
            <person name="Derks M.F."/>
            <person name="Anvar S.Y."/>
            <person name="Agamennone V."/>
            <person name="Suring W."/>
            <person name="Smit S."/>
            <person name="van Straalen N.M."/>
            <person name="Roelofs D."/>
        </authorList>
    </citation>
    <scope>NUCLEOTIDE SEQUENCE [LARGE SCALE GENOMIC DNA]</scope>
    <source>
        <tissue evidence="2">Mixed pool</tissue>
    </source>
</reference>
<feature type="compositionally biased region" description="Polar residues" evidence="1">
    <location>
        <begin position="112"/>
        <end position="144"/>
    </location>
</feature>
<feature type="compositionally biased region" description="Low complexity" evidence="1">
    <location>
        <begin position="38"/>
        <end position="49"/>
    </location>
</feature>
<feature type="compositionally biased region" description="Polar residues" evidence="1">
    <location>
        <begin position="51"/>
        <end position="66"/>
    </location>
</feature>
<feature type="region of interest" description="Disordered" evidence="1">
    <location>
        <begin position="620"/>
        <end position="767"/>
    </location>
</feature>
<evidence type="ECO:0000313" key="3">
    <source>
        <dbReference type="Proteomes" id="UP000094527"/>
    </source>
</evidence>
<feature type="region of interest" description="Disordered" evidence="1">
    <location>
        <begin position="790"/>
        <end position="818"/>
    </location>
</feature>
<dbReference type="Proteomes" id="UP000094527">
    <property type="component" value="Unassembled WGS sequence"/>
</dbReference>
<keyword evidence="3" id="KW-1185">Reference proteome</keyword>
<feature type="region of interest" description="Disordered" evidence="1">
    <location>
        <begin position="1"/>
        <end position="66"/>
    </location>
</feature>
<organism evidence="2 3">
    <name type="scientific">Orchesella cincta</name>
    <name type="common">Springtail</name>
    <name type="synonym">Podura cincta</name>
    <dbReference type="NCBI Taxonomy" id="48709"/>
    <lineage>
        <taxon>Eukaryota</taxon>
        <taxon>Metazoa</taxon>
        <taxon>Ecdysozoa</taxon>
        <taxon>Arthropoda</taxon>
        <taxon>Hexapoda</taxon>
        <taxon>Collembola</taxon>
        <taxon>Entomobryomorpha</taxon>
        <taxon>Entomobryoidea</taxon>
        <taxon>Orchesellidae</taxon>
        <taxon>Orchesellinae</taxon>
        <taxon>Orchesella</taxon>
    </lineage>
</organism>